<evidence type="ECO:0000256" key="4">
    <source>
        <dbReference type="ARBA" id="ARBA00022801"/>
    </source>
</evidence>
<comment type="caution">
    <text evidence="9">The sequence shown here is derived from an EMBL/GenBank/DDBJ whole genome shotgun (WGS) entry which is preliminary data.</text>
</comment>
<dbReference type="SUPFAM" id="SSF56281">
    <property type="entry name" value="Metallo-hydrolase/oxidoreductase"/>
    <property type="match status" value="1"/>
</dbReference>
<keyword evidence="7" id="KW-0694">RNA-binding</keyword>
<dbReference type="InterPro" id="IPR041636">
    <property type="entry name" value="RNase_J_C"/>
</dbReference>
<dbReference type="Pfam" id="PF22505">
    <property type="entry name" value="RNase_J_b_CASP"/>
    <property type="match status" value="1"/>
</dbReference>
<accession>A0A1F8BHL1</accession>
<dbReference type="SMART" id="SM00849">
    <property type="entry name" value="Lactamase_B"/>
    <property type="match status" value="1"/>
</dbReference>
<gene>
    <name evidence="9" type="ORF">A2961_03225</name>
</gene>
<dbReference type="Pfam" id="PF07521">
    <property type="entry name" value="RMMBL"/>
    <property type="match status" value="1"/>
</dbReference>
<dbReference type="GO" id="GO:0046872">
    <property type="term" value="F:metal ion binding"/>
    <property type="evidence" value="ECO:0007669"/>
    <property type="project" value="UniProtKB-KW"/>
</dbReference>
<keyword evidence="3" id="KW-0479">Metal-binding</keyword>
<dbReference type="STRING" id="1802519.A2961_03225"/>
<dbReference type="Gene3D" id="3.40.50.10710">
    <property type="entry name" value="Metallo-hydrolase/oxidoreductase"/>
    <property type="match status" value="1"/>
</dbReference>
<keyword evidence="2" id="KW-0540">Nuclease</keyword>
<dbReference type="Pfam" id="PF17770">
    <property type="entry name" value="RNase_J_C"/>
    <property type="match status" value="1"/>
</dbReference>
<evidence type="ECO:0000256" key="5">
    <source>
        <dbReference type="ARBA" id="ARBA00022833"/>
    </source>
</evidence>
<dbReference type="InterPro" id="IPR001279">
    <property type="entry name" value="Metallo-B-lactamas"/>
</dbReference>
<dbReference type="PANTHER" id="PTHR43694">
    <property type="entry name" value="RIBONUCLEASE J"/>
    <property type="match status" value="1"/>
</dbReference>
<dbReference type="InterPro" id="IPR042173">
    <property type="entry name" value="RNase_J_2"/>
</dbReference>
<name>A0A1F8BHL1_9BACT</name>
<evidence type="ECO:0000313" key="9">
    <source>
        <dbReference type="EMBL" id="OGM63450.1"/>
    </source>
</evidence>
<dbReference type="InterPro" id="IPR004613">
    <property type="entry name" value="RNase_J"/>
</dbReference>
<dbReference type="Gene3D" id="3.10.20.580">
    <property type="match status" value="1"/>
</dbReference>
<evidence type="ECO:0000256" key="6">
    <source>
        <dbReference type="ARBA" id="ARBA00022839"/>
    </source>
</evidence>
<evidence type="ECO:0000313" key="10">
    <source>
        <dbReference type="Proteomes" id="UP000177082"/>
    </source>
</evidence>
<evidence type="ECO:0000256" key="2">
    <source>
        <dbReference type="ARBA" id="ARBA00022722"/>
    </source>
</evidence>
<dbReference type="PANTHER" id="PTHR43694:SF1">
    <property type="entry name" value="RIBONUCLEASE J"/>
    <property type="match status" value="1"/>
</dbReference>
<keyword evidence="5" id="KW-0862">Zinc</keyword>
<dbReference type="Pfam" id="PF12706">
    <property type="entry name" value="Lactamase_B_2"/>
    <property type="match status" value="1"/>
</dbReference>
<dbReference type="EMBL" id="MGHF01000017">
    <property type="protein sequence ID" value="OGM63450.1"/>
    <property type="molecule type" value="Genomic_DNA"/>
</dbReference>
<protein>
    <recommendedName>
        <fullName evidence="8">Metallo-beta-lactamase domain-containing protein</fullName>
    </recommendedName>
</protein>
<dbReference type="GO" id="GO:0004527">
    <property type="term" value="F:exonuclease activity"/>
    <property type="evidence" value="ECO:0007669"/>
    <property type="project" value="UniProtKB-KW"/>
</dbReference>
<dbReference type="InterPro" id="IPR036866">
    <property type="entry name" value="RibonucZ/Hydroxyglut_hydro"/>
</dbReference>
<dbReference type="Proteomes" id="UP000177082">
    <property type="component" value="Unassembled WGS sequence"/>
</dbReference>
<evidence type="ECO:0000256" key="3">
    <source>
        <dbReference type="ARBA" id="ARBA00022723"/>
    </source>
</evidence>
<sequence length="549" mass="60649">MLRFIVISGTTGVTENCFIYEWNGQMLIVDCGVGFPDPEMLGVDLVIPDFTYIKKNKEKLKGILISHAHEDHLGSLPFLFKEVEAPIYSTKLVAGFIEDKFADYGMKIPKINVFNPERDSFTVGPFKINPFRVSHSVPDGVGYSIDTPVGRIFHVPDYKFDWTPVDGRPFDISKAAVLASGGVLALASDCLGSTTEGYTKSEKEIETKVEIIAKSASKKILFTTISSNISRIKQAFNVAAKLGRKVVIVGRSIEKKVEIARRLGYLDYPKDLIISPKDAKRLPENGVFYVISGSYGQIGSALYRVAISDHQFISVNANDVVIFSGDPAPPGSKDNVDFVVDRLIELGVDVHYYDTQDDLHVSGHGSQEDIKTLFGIVRPKYFIPIGGTIRHMRAYKSITHDFGSPRDNVFELKDGEVLGIDSKGARLLPEKVPSKSVMVDGLGVGDVGNIVLRDRNVLANEGVVIVVIGVAKDTKKLNTTPDIISRGFVFKGAKESLLRDASFGLKKELERMKDLDAKLARNVTIDFLEKFFHKKIARHPMILPVVVEV</sequence>
<keyword evidence="6" id="KW-0269">Exonuclease</keyword>
<dbReference type="InterPro" id="IPR011108">
    <property type="entry name" value="RMMBL"/>
</dbReference>
<proteinExistence type="predicted"/>
<keyword evidence="1" id="KW-0963">Cytoplasm</keyword>
<dbReference type="Gene3D" id="3.60.15.10">
    <property type="entry name" value="Ribonuclease Z/Hydroxyacylglutathione hydrolase-like"/>
    <property type="match status" value="1"/>
</dbReference>
<dbReference type="GO" id="GO:0003723">
    <property type="term" value="F:RNA binding"/>
    <property type="evidence" value="ECO:0007669"/>
    <property type="project" value="UniProtKB-KW"/>
</dbReference>
<dbReference type="InterPro" id="IPR055132">
    <property type="entry name" value="RNase_J_b_CASP"/>
</dbReference>
<keyword evidence="4" id="KW-0378">Hydrolase</keyword>
<evidence type="ECO:0000259" key="8">
    <source>
        <dbReference type="SMART" id="SM00849"/>
    </source>
</evidence>
<dbReference type="CDD" id="cd07714">
    <property type="entry name" value="RNaseJ_MBL-fold"/>
    <property type="match status" value="1"/>
</dbReference>
<organism evidence="9 10">
    <name type="scientific">Candidatus Woesebacteria bacterium RIFCSPLOWO2_01_FULL_39_21</name>
    <dbReference type="NCBI Taxonomy" id="1802519"/>
    <lineage>
        <taxon>Bacteria</taxon>
        <taxon>Candidatus Woeseibacteriota</taxon>
    </lineage>
</organism>
<evidence type="ECO:0000256" key="1">
    <source>
        <dbReference type="ARBA" id="ARBA00022490"/>
    </source>
</evidence>
<dbReference type="NCBIfam" id="TIGR00649">
    <property type="entry name" value="MG423"/>
    <property type="match status" value="1"/>
</dbReference>
<reference evidence="9 10" key="1">
    <citation type="journal article" date="2016" name="Nat. Commun.">
        <title>Thousands of microbial genomes shed light on interconnected biogeochemical processes in an aquifer system.</title>
        <authorList>
            <person name="Anantharaman K."/>
            <person name="Brown C.T."/>
            <person name="Hug L.A."/>
            <person name="Sharon I."/>
            <person name="Castelle C.J."/>
            <person name="Probst A.J."/>
            <person name="Thomas B.C."/>
            <person name="Singh A."/>
            <person name="Wilkins M.J."/>
            <person name="Karaoz U."/>
            <person name="Brodie E.L."/>
            <person name="Williams K.H."/>
            <person name="Hubbard S.S."/>
            <person name="Banfield J.F."/>
        </authorList>
    </citation>
    <scope>NUCLEOTIDE SEQUENCE [LARGE SCALE GENOMIC DNA]</scope>
</reference>
<dbReference type="AlphaFoldDB" id="A0A1F8BHL1"/>
<evidence type="ECO:0000256" key="7">
    <source>
        <dbReference type="ARBA" id="ARBA00022884"/>
    </source>
</evidence>
<feature type="domain" description="Metallo-beta-lactamase" evidence="8">
    <location>
        <begin position="14"/>
        <end position="209"/>
    </location>
</feature>